<dbReference type="InterPro" id="IPR036249">
    <property type="entry name" value="Thioredoxin-like_sf"/>
</dbReference>
<evidence type="ECO:0000256" key="5">
    <source>
        <dbReference type="ARBA" id="ARBA00055846"/>
    </source>
</evidence>
<name>A0A0L0N991_TOLOC</name>
<sequence>KWNWPLLPQTTSAPPKFNPACDPIPFHPDQTSRPHRTCLHVLQPTMSTITEITSSAQWEQLLASVPASTLLVVSFHAPWAAPCAQMTTVLSTLASEYPVTEPPSTAWVSINAEELSEVSEAYDVTAVPFLVLLRNSQVIETVSGSSAVKVRTAIETHARSDGKAPSTTGATNGIEHTGSQPNEDQSNVDPEKQKEELFKRLEDLVKAAPVMLFMKGTPSSPKCGFSRQMVAILRENSVKYGFFNILADDEVRQGLKEYAEWPTYPQLWMDGELVGGLDIVKEELGNSEDFFKPYSVSGSADAAAASHAQLAQNGTAELRRPTEPRRPVGIGPNRYGLQADYKASSPANAIVGRTWAGASCRDTDEEMTEFAMQNHIKIVGL</sequence>
<dbReference type="PANTHER" id="PTHR10293">
    <property type="entry name" value="GLUTAREDOXIN FAMILY MEMBER"/>
    <property type="match status" value="1"/>
</dbReference>
<dbReference type="GO" id="GO:0006879">
    <property type="term" value="P:intracellular iron ion homeostasis"/>
    <property type="evidence" value="ECO:0007669"/>
    <property type="project" value="TreeGrafter"/>
</dbReference>
<dbReference type="InterPro" id="IPR033658">
    <property type="entry name" value="GRX_PICOT-like"/>
</dbReference>
<evidence type="ECO:0000259" key="7">
    <source>
        <dbReference type="Pfam" id="PF00085"/>
    </source>
</evidence>
<evidence type="ECO:0000259" key="8">
    <source>
        <dbReference type="Pfam" id="PF00462"/>
    </source>
</evidence>
<evidence type="ECO:0000313" key="9">
    <source>
        <dbReference type="EMBL" id="KND90360.1"/>
    </source>
</evidence>
<evidence type="ECO:0000256" key="2">
    <source>
        <dbReference type="ARBA" id="ARBA00022723"/>
    </source>
</evidence>
<feature type="compositionally biased region" description="Polar residues" evidence="6">
    <location>
        <begin position="177"/>
        <end position="188"/>
    </location>
</feature>
<protein>
    <submittedName>
        <fullName evidence="9">Monothiol glutaredoxin-4</fullName>
    </submittedName>
</protein>
<comment type="caution">
    <text evidence="9">The sequence shown here is derived from an EMBL/GenBank/DDBJ whole genome shotgun (WGS) entry which is preliminary data.</text>
</comment>
<dbReference type="PANTHER" id="PTHR10293:SF73">
    <property type="entry name" value="GLUTAREDOXIN-3"/>
    <property type="match status" value="1"/>
</dbReference>
<dbReference type="GO" id="GO:0005829">
    <property type="term" value="C:cytosol"/>
    <property type="evidence" value="ECO:0007669"/>
    <property type="project" value="TreeGrafter"/>
</dbReference>
<dbReference type="FunFam" id="3.40.30.10:FF:000012">
    <property type="entry name" value="Monothiol glutaredoxin"/>
    <property type="match status" value="1"/>
</dbReference>
<dbReference type="Gene3D" id="3.40.30.10">
    <property type="entry name" value="Glutaredoxin"/>
    <property type="match status" value="2"/>
</dbReference>
<dbReference type="GO" id="GO:0046872">
    <property type="term" value="F:metal ion binding"/>
    <property type="evidence" value="ECO:0007669"/>
    <property type="project" value="UniProtKB-KW"/>
</dbReference>
<feature type="region of interest" description="Disordered" evidence="6">
    <location>
        <begin position="312"/>
        <end position="332"/>
    </location>
</feature>
<organism evidence="9 10">
    <name type="scientific">Tolypocladium ophioglossoides (strain CBS 100239)</name>
    <name type="common">Snaketongue truffleclub</name>
    <name type="synonym">Elaphocordyceps ophioglossoides</name>
    <dbReference type="NCBI Taxonomy" id="1163406"/>
    <lineage>
        <taxon>Eukaryota</taxon>
        <taxon>Fungi</taxon>
        <taxon>Dikarya</taxon>
        <taxon>Ascomycota</taxon>
        <taxon>Pezizomycotina</taxon>
        <taxon>Sordariomycetes</taxon>
        <taxon>Hypocreomycetidae</taxon>
        <taxon>Hypocreales</taxon>
        <taxon>Ophiocordycipitaceae</taxon>
        <taxon>Tolypocladium</taxon>
    </lineage>
</organism>
<keyword evidence="4" id="KW-0411">Iron-sulfur</keyword>
<dbReference type="EMBL" id="LFRF01000013">
    <property type="protein sequence ID" value="KND90360.1"/>
    <property type="molecule type" value="Genomic_DNA"/>
</dbReference>
<proteinExistence type="inferred from homology"/>
<feature type="non-terminal residue" evidence="9">
    <location>
        <position position="1"/>
    </location>
</feature>
<feature type="domain" description="Thioredoxin" evidence="7">
    <location>
        <begin position="52"/>
        <end position="147"/>
    </location>
</feature>
<dbReference type="InterPro" id="IPR002109">
    <property type="entry name" value="Glutaredoxin"/>
</dbReference>
<keyword evidence="3" id="KW-0408">Iron</keyword>
<evidence type="ECO:0000256" key="3">
    <source>
        <dbReference type="ARBA" id="ARBA00023004"/>
    </source>
</evidence>
<comment type="similarity">
    <text evidence="1">Belongs to the glutaredoxin family. Monothiol subfamily.</text>
</comment>
<dbReference type="FunFam" id="3.40.30.10:FF:000092">
    <property type="entry name" value="Monothiol glutaredoxin"/>
    <property type="match status" value="1"/>
</dbReference>
<dbReference type="SUPFAM" id="SSF52833">
    <property type="entry name" value="Thioredoxin-like"/>
    <property type="match status" value="2"/>
</dbReference>
<reference evidence="9 10" key="1">
    <citation type="journal article" date="2015" name="BMC Genomics">
        <title>The genome of the truffle-parasite Tolypocladium ophioglossoides and the evolution of antifungal peptaibiotics.</title>
        <authorList>
            <person name="Quandt C.A."/>
            <person name="Bushley K.E."/>
            <person name="Spatafora J.W."/>
        </authorList>
    </citation>
    <scope>NUCLEOTIDE SEQUENCE [LARGE SCALE GENOMIC DNA]</scope>
    <source>
        <strain evidence="9 10">CBS 100239</strain>
    </source>
</reference>
<feature type="region of interest" description="Disordered" evidence="6">
    <location>
        <begin position="155"/>
        <end position="192"/>
    </location>
</feature>
<comment type="function">
    <text evidence="5">Monothiol glutaredoxin involved in the biogenesis of iron-sulfur clusters. Binds one iron-sulfur cluster per dimer. The iron-sulfur cluster is bound between subunits, and is complexed by a bound glutathione and a cysteine residue from each subunit.</text>
</comment>
<dbReference type="GO" id="GO:0051537">
    <property type="term" value="F:2 iron, 2 sulfur cluster binding"/>
    <property type="evidence" value="ECO:0007669"/>
    <property type="project" value="TreeGrafter"/>
</dbReference>
<dbReference type="AlphaFoldDB" id="A0A0L0N991"/>
<dbReference type="GO" id="GO:0005634">
    <property type="term" value="C:nucleus"/>
    <property type="evidence" value="ECO:0007669"/>
    <property type="project" value="TreeGrafter"/>
</dbReference>
<dbReference type="PROSITE" id="PS51354">
    <property type="entry name" value="GLUTAREDOXIN_2"/>
    <property type="match status" value="1"/>
</dbReference>
<feature type="compositionally biased region" description="Basic and acidic residues" evidence="6">
    <location>
        <begin position="317"/>
        <end position="326"/>
    </location>
</feature>
<keyword evidence="2" id="KW-0479">Metal-binding</keyword>
<keyword evidence="10" id="KW-1185">Reference proteome</keyword>
<dbReference type="Pfam" id="PF00462">
    <property type="entry name" value="Glutaredoxin"/>
    <property type="match status" value="1"/>
</dbReference>
<dbReference type="OrthoDB" id="415696at2759"/>
<dbReference type="Pfam" id="PF00085">
    <property type="entry name" value="Thioredoxin"/>
    <property type="match status" value="1"/>
</dbReference>
<dbReference type="STRING" id="1163406.A0A0L0N991"/>
<evidence type="ECO:0000256" key="1">
    <source>
        <dbReference type="ARBA" id="ARBA00009630"/>
    </source>
</evidence>
<dbReference type="CDD" id="cd02984">
    <property type="entry name" value="TRX_PICOT"/>
    <property type="match status" value="1"/>
</dbReference>
<evidence type="ECO:0000256" key="4">
    <source>
        <dbReference type="ARBA" id="ARBA00023014"/>
    </source>
</evidence>
<gene>
    <name evidence="9" type="ORF">TOPH_04904</name>
</gene>
<dbReference type="InterPro" id="IPR013766">
    <property type="entry name" value="Thioredoxin_domain"/>
</dbReference>
<feature type="domain" description="Glutaredoxin" evidence="8">
    <location>
        <begin position="210"/>
        <end position="274"/>
    </location>
</feature>
<dbReference type="Proteomes" id="UP000036947">
    <property type="component" value="Unassembled WGS sequence"/>
</dbReference>
<evidence type="ECO:0000256" key="6">
    <source>
        <dbReference type="SAM" id="MobiDB-lite"/>
    </source>
</evidence>
<dbReference type="InterPro" id="IPR004480">
    <property type="entry name" value="Monothiol_GRX-rel"/>
</dbReference>
<dbReference type="CDD" id="cd03028">
    <property type="entry name" value="GRX_PICOT_like"/>
    <property type="match status" value="1"/>
</dbReference>
<dbReference type="GO" id="GO:0015036">
    <property type="term" value="F:disulfide oxidoreductase activity"/>
    <property type="evidence" value="ECO:0007669"/>
    <property type="project" value="UniProtKB-ARBA"/>
</dbReference>
<accession>A0A0L0N991</accession>
<evidence type="ECO:0000313" key="10">
    <source>
        <dbReference type="Proteomes" id="UP000036947"/>
    </source>
</evidence>